<dbReference type="InterPro" id="IPR000719">
    <property type="entry name" value="Prot_kinase_dom"/>
</dbReference>
<dbReference type="InterPro" id="IPR011009">
    <property type="entry name" value="Kinase-like_dom_sf"/>
</dbReference>
<evidence type="ECO:0000259" key="12">
    <source>
        <dbReference type="PROSITE" id="PS50011"/>
    </source>
</evidence>
<evidence type="ECO:0000256" key="4">
    <source>
        <dbReference type="ARBA" id="ARBA00022679"/>
    </source>
</evidence>
<reference evidence="13" key="1">
    <citation type="submission" date="2020-01" db="EMBL/GenBank/DDBJ databases">
        <title>Genome sequence of Kobresia littledalei, the first chromosome-level genome in the family Cyperaceae.</title>
        <authorList>
            <person name="Qu G."/>
        </authorList>
    </citation>
    <scope>NUCLEOTIDE SEQUENCE</scope>
    <source>
        <strain evidence="13">C.B.Clarke</strain>
        <tissue evidence="13">Leaf</tissue>
    </source>
</reference>
<gene>
    <name evidence="13" type="ORF">FCM35_KLT13576</name>
</gene>
<dbReference type="GO" id="GO:0005886">
    <property type="term" value="C:plasma membrane"/>
    <property type="evidence" value="ECO:0007669"/>
    <property type="project" value="UniProtKB-SubCell"/>
</dbReference>
<dbReference type="InterPro" id="IPR047117">
    <property type="entry name" value="PERK1-13-like"/>
</dbReference>
<comment type="catalytic activity">
    <reaction evidence="11">
        <text>L-seryl-[protein] + ATP = O-phospho-L-seryl-[protein] + ADP + H(+)</text>
        <dbReference type="Rhea" id="RHEA:17989"/>
        <dbReference type="Rhea" id="RHEA-COMP:9863"/>
        <dbReference type="Rhea" id="RHEA-COMP:11604"/>
        <dbReference type="ChEBI" id="CHEBI:15378"/>
        <dbReference type="ChEBI" id="CHEBI:29999"/>
        <dbReference type="ChEBI" id="CHEBI:30616"/>
        <dbReference type="ChEBI" id="CHEBI:83421"/>
        <dbReference type="ChEBI" id="CHEBI:456216"/>
        <dbReference type="EC" id="2.7.11.1"/>
    </reaction>
</comment>
<proteinExistence type="predicted"/>
<evidence type="ECO:0000313" key="14">
    <source>
        <dbReference type="Proteomes" id="UP000623129"/>
    </source>
</evidence>
<dbReference type="PROSITE" id="PS50011">
    <property type="entry name" value="PROTEIN_KINASE_DOM"/>
    <property type="match status" value="1"/>
</dbReference>
<keyword evidence="3" id="KW-0723">Serine/threonine-protein kinase</keyword>
<dbReference type="Gene3D" id="3.30.200.20">
    <property type="entry name" value="Phosphorylase Kinase, domain 1"/>
    <property type="match status" value="1"/>
</dbReference>
<dbReference type="InterPro" id="IPR008271">
    <property type="entry name" value="Ser/Thr_kinase_AS"/>
</dbReference>
<dbReference type="GO" id="GO:0005524">
    <property type="term" value="F:ATP binding"/>
    <property type="evidence" value="ECO:0007669"/>
    <property type="project" value="UniProtKB-KW"/>
</dbReference>
<dbReference type="Proteomes" id="UP000623129">
    <property type="component" value="Unassembled WGS sequence"/>
</dbReference>
<dbReference type="PROSITE" id="PS00108">
    <property type="entry name" value="PROTEIN_KINASE_ST"/>
    <property type="match status" value="1"/>
</dbReference>
<keyword evidence="7" id="KW-0067">ATP-binding</keyword>
<name>A0A833QAC1_9POAL</name>
<dbReference type="Gene3D" id="1.10.510.10">
    <property type="entry name" value="Transferase(Phosphotransferase) domain 1"/>
    <property type="match status" value="1"/>
</dbReference>
<evidence type="ECO:0000256" key="9">
    <source>
        <dbReference type="ARBA" id="ARBA00023136"/>
    </source>
</evidence>
<dbReference type="SMART" id="SM00220">
    <property type="entry name" value="S_TKc"/>
    <property type="match status" value="1"/>
</dbReference>
<dbReference type="EC" id="2.7.11.1" evidence="2"/>
<dbReference type="GO" id="GO:0004674">
    <property type="term" value="F:protein serine/threonine kinase activity"/>
    <property type="evidence" value="ECO:0007669"/>
    <property type="project" value="UniProtKB-KW"/>
</dbReference>
<evidence type="ECO:0000313" key="13">
    <source>
        <dbReference type="EMBL" id="KAF3322435.1"/>
    </source>
</evidence>
<evidence type="ECO:0000256" key="7">
    <source>
        <dbReference type="ARBA" id="ARBA00022840"/>
    </source>
</evidence>
<keyword evidence="4" id="KW-0808">Transferase</keyword>
<comment type="caution">
    <text evidence="13">The sequence shown here is derived from an EMBL/GenBank/DDBJ whole genome shotgun (WGS) entry which is preliminary data.</text>
</comment>
<dbReference type="SUPFAM" id="SSF56112">
    <property type="entry name" value="Protein kinase-like (PK-like)"/>
    <property type="match status" value="1"/>
</dbReference>
<comment type="subcellular location">
    <subcellularLocation>
        <location evidence="1">Cell membrane</location>
        <topology evidence="1">Single-pass membrane protein</topology>
    </subcellularLocation>
</comment>
<dbReference type="PANTHER" id="PTHR47982:SF11">
    <property type="entry name" value="PROTEIN KINASE DOMAIN-CONTAINING PROTEIN"/>
    <property type="match status" value="1"/>
</dbReference>
<dbReference type="PANTHER" id="PTHR47982">
    <property type="entry name" value="PROLINE-RICH RECEPTOR-LIKE PROTEIN KINASE PERK4"/>
    <property type="match status" value="1"/>
</dbReference>
<protein>
    <recommendedName>
        <fullName evidence="2">non-specific serine/threonine protein kinase</fullName>
        <ecNumber evidence="2">2.7.11.1</ecNumber>
    </recommendedName>
</protein>
<organism evidence="13 14">
    <name type="scientific">Carex littledalei</name>
    <dbReference type="NCBI Taxonomy" id="544730"/>
    <lineage>
        <taxon>Eukaryota</taxon>
        <taxon>Viridiplantae</taxon>
        <taxon>Streptophyta</taxon>
        <taxon>Embryophyta</taxon>
        <taxon>Tracheophyta</taxon>
        <taxon>Spermatophyta</taxon>
        <taxon>Magnoliopsida</taxon>
        <taxon>Liliopsida</taxon>
        <taxon>Poales</taxon>
        <taxon>Cyperaceae</taxon>
        <taxon>Cyperoideae</taxon>
        <taxon>Cariceae</taxon>
        <taxon>Carex</taxon>
        <taxon>Carex subgen. Euthyceras</taxon>
    </lineage>
</organism>
<keyword evidence="9" id="KW-0472">Membrane</keyword>
<keyword evidence="6" id="KW-0547">Nucleotide-binding</keyword>
<evidence type="ECO:0000256" key="3">
    <source>
        <dbReference type="ARBA" id="ARBA00022527"/>
    </source>
</evidence>
<evidence type="ECO:0000256" key="2">
    <source>
        <dbReference type="ARBA" id="ARBA00012513"/>
    </source>
</evidence>
<evidence type="ECO:0000256" key="10">
    <source>
        <dbReference type="ARBA" id="ARBA00047899"/>
    </source>
</evidence>
<dbReference type="OrthoDB" id="339325at2759"/>
<keyword evidence="13" id="KW-0675">Receptor</keyword>
<keyword evidence="8" id="KW-1133">Transmembrane helix</keyword>
<dbReference type="FunFam" id="1.10.510.10:FF:000095">
    <property type="entry name" value="protein STRUBBELIG-RECEPTOR FAMILY 8"/>
    <property type="match status" value="1"/>
</dbReference>
<dbReference type="PROSITE" id="PS51257">
    <property type="entry name" value="PROKAR_LIPOPROTEIN"/>
    <property type="match status" value="1"/>
</dbReference>
<feature type="domain" description="Protein kinase" evidence="12">
    <location>
        <begin position="64"/>
        <end position="343"/>
    </location>
</feature>
<keyword evidence="13" id="KW-0418">Kinase</keyword>
<dbReference type="AlphaFoldDB" id="A0A833QAC1"/>
<keyword evidence="5" id="KW-0812">Transmembrane</keyword>
<evidence type="ECO:0000256" key="8">
    <source>
        <dbReference type="ARBA" id="ARBA00022989"/>
    </source>
</evidence>
<evidence type="ECO:0000256" key="6">
    <source>
        <dbReference type="ARBA" id="ARBA00022741"/>
    </source>
</evidence>
<evidence type="ECO:0000256" key="1">
    <source>
        <dbReference type="ARBA" id="ARBA00004162"/>
    </source>
</evidence>
<evidence type="ECO:0000256" key="11">
    <source>
        <dbReference type="ARBA" id="ARBA00048679"/>
    </source>
</evidence>
<dbReference type="Pfam" id="PF00069">
    <property type="entry name" value="Pkinase"/>
    <property type="match status" value="1"/>
</dbReference>
<accession>A0A833QAC1</accession>
<keyword evidence="14" id="KW-1185">Reference proteome</keyword>
<dbReference type="EMBL" id="SWLB01000025">
    <property type="protein sequence ID" value="KAF3322435.1"/>
    <property type="molecule type" value="Genomic_DNA"/>
</dbReference>
<evidence type="ECO:0000256" key="5">
    <source>
        <dbReference type="ARBA" id="ARBA00022692"/>
    </source>
</evidence>
<sequence>MFEKLRCLFCASGFSGACSKDRPDYIDRVRGNNRVADEPNTGEHGKNIVARRFGWTEVESITGGFNSAVIGEGGFSTVYLARFSRCLGAVKLSRSSERLQRLFKQELDVLRTVNHPHIVRLLGFCDERDEGVLIMEFVPNGNLHEKLHGTRCNQSILSWSQRMLIAFQLAKALEYLHELCDPQIIHGDIKASNILLDGNMHAKLCDFGSARVGFSATVQPQTRSNRVNQIMGSPGYVDPHFLRSGMITKKSDVYSFGVLLLELITGLEAFCTKTEKRLTVLLAPQLSEREKGLGELVDQKLGGIYDAKEGADMVELAMSCVGENPSLRPSMTEVVRIIREKAIASIGSTYEQFAHK</sequence>
<comment type="catalytic activity">
    <reaction evidence="10">
        <text>L-threonyl-[protein] + ATP = O-phospho-L-threonyl-[protein] + ADP + H(+)</text>
        <dbReference type="Rhea" id="RHEA:46608"/>
        <dbReference type="Rhea" id="RHEA-COMP:11060"/>
        <dbReference type="Rhea" id="RHEA-COMP:11605"/>
        <dbReference type="ChEBI" id="CHEBI:15378"/>
        <dbReference type="ChEBI" id="CHEBI:30013"/>
        <dbReference type="ChEBI" id="CHEBI:30616"/>
        <dbReference type="ChEBI" id="CHEBI:61977"/>
        <dbReference type="ChEBI" id="CHEBI:456216"/>
        <dbReference type="EC" id="2.7.11.1"/>
    </reaction>
</comment>